<evidence type="ECO:0000313" key="3">
    <source>
        <dbReference type="EMBL" id="AEX62186.1"/>
    </source>
</evidence>
<dbReference type="SUPFAM" id="SSF81383">
    <property type="entry name" value="F-box domain"/>
    <property type="match status" value="1"/>
</dbReference>
<dbReference type="PANTHER" id="PTHR32134:SF92">
    <property type="entry name" value="FNIP REPEAT-CONTAINING PROTEIN"/>
    <property type="match status" value="1"/>
</dbReference>
<name>H2ECR3_9VIRU</name>
<dbReference type="InterPro" id="IPR036047">
    <property type="entry name" value="F-box-like_dom_sf"/>
</dbReference>
<dbReference type="Pfam" id="PF00646">
    <property type="entry name" value="F-box"/>
    <property type="match status" value="1"/>
</dbReference>
<protein>
    <submittedName>
        <fullName evidence="3">Putative F-box and FNIP repeat-containing protein</fullName>
    </submittedName>
</protein>
<dbReference type="InterPro" id="IPR051251">
    <property type="entry name" value="STK_FNIP-Repeat"/>
</dbReference>
<dbReference type="PANTHER" id="PTHR32134">
    <property type="entry name" value="FNIP REPEAT-CONTAINING PROTEIN"/>
    <property type="match status" value="1"/>
</dbReference>
<gene>
    <name evidence="3" type="ORF">c7_R1324</name>
</gene>
<organism evidence="3">
    <name type="scientific">Megavirus courdo7</name>
    <dbReference type="NCBI Taxonomy" id="1128135"/>
    <lineage>
        <taxon>Viruses</taxon>
        <taxon>Varidnaviria</taxon>
        <taxon>Bamfordvirae</taxon>
        <taxon>Nucleocytoviricota</taxon>
        <taxon>Megaviricetes</taxon>
        <taxon>Imitervirales</taxon>
        <taxon>Mimiviridae</taxon>
        <taxon>Megamimivirinae</taxon>
        <taxon>Megavirus</taxon>
    </lineage>
</organism>
<reference evidence="3" key="1">
    <citation type="submission" date="2011-10" db="EMBL/GenBank/DDBJ databases">
        <title>Provirophages and transpovirons: unique mobilome of giant viruses.</title>
        <authorList>
            <person name="Desnues C."/>
            <person name="LaScola B."/>
            <person name="Yutin N."/>
            <person name="Fournous G."/>
            <person name="Koonin E."/>
            <person name="Raoult D."/>
        </authorList>
    </citation>
    <scope>NUCLEOTIDE SEQUENCE</scope>
    <source>
        <strain evidence="3">Mv13-c7</strain>
    </source>
</reference>
<dbReference type="Pfam" id="PF05725">
    <property type="entry name" value="FNIP"/>
    <property type="match status" value="3"/>
</dbReference>
<dbReference type="CDD" id="cd09917">
    <property type="entry name" value="F-box_SF"/>
    <property type="match status" value="1"/>
</dbReference>
<accession>H2ECR3</accession>
<evidence type="ECO:0000259" key="2">
    <source>
        <dbReference type="SMART" id="SM00256"/>
    </source>
</evidence>
<proteinExistence type="predicted"/>
<evidence type="ECO:0000256" key="1">
    <source>
        <dbReference type="ARBA" id="ARBA00022737"/>
    </source>
</evidence>
<dbReference type="SMART" id="SM00256">
    <property type="entry name" value="FBOX"/>
    <property type="match status" value="1"/>
</dbReference>
<dbReference type="InterPro" id="IPR001810">
    <property type="entry name" value="F-box_dom"/>
</dbReference>
<dbReference type="InterPro" id="IPR008615">
    <property type="entry name" value="FNIP"/>
</dbReference>
<sequence>MELSINDLCDDIIVNILEYLSDNEKMNFMLTSHHFYYFIDKIFYNDIHHYRLINGLSFYNKFKQIRYYASTNNIPNGITHLTFNNEFNDNVDGCIPNSVKCLIFGKSFKRPLKSGTIPFGVTKIVFESWYNKSISGGIIPQSVSHLEFKTSRKLSKGDIPENIKHLKLICGNESIDDIIPRNVKYLKLGCNISLNETTLPYGLTHLIFDHTFNKKLMDLFRKQ</sequence>
<dbReference type="EMBL" id="JN885993">
    <property type="protein sequence ID" value="AEX62186.1"/>
    <property type="molecule type" value="Genomic_DNA"/>
</dbReference>
<keyword evidence="1" id="KW-0677">Repeat</keyword>
<feature type="domain" description="F-box" evidence="2">
    <location>
        <begin position="8"/>
        <end position="47"/>
    </location>
</feature>